<proteinExistence type="predicted"/>
<sequence length="114" mass="12863">MEMVGVLSISLLLFATFQFSDSVECPFGSGTINSSGVLVQHVRLGPPELRDDRIFIADYNLPRAQRRLQVALKRSKKPANEKALRRQELHKWIHSLQLHGSQTAGLRAVSFCEF</sequence>
<evidence type="ECO:0000256" key="1">
    <source>
        <dbReference type="SAM" id="SignalP"/>
    </source>
</evidence>
<evidence type="ECO:0000313" key="2">
    <source>
        <dbReference type="Proteomes" id="UP000887578"/>
    </source>
</evidence>
<feature type="chain" id="PRO_5036744241" evidence="1">
    <location>
        <begin position="23"/>
        <end position="114"/>
    </location>
</feature>
<protein>
    <submittedName>
        <fullName evidence="3">Uncharacterized protein</fullName>
    </submittedName>
</protein>
<dbReference type="Proteomes" id="UP000887578">
    <property type="component" value="Unplaced"/>
</dbReference>
<organism evidence="2 3">
    <name type="scientific">Panagrolaimus davidi</name>
    <dbReference type="NCBI Taxonomy" id="227884"/>
    <lineage>
        <taxon>Eukaryota</taxon>
        <taxon>Metazoa</taxon>
        <taxon>Ecdysozoa</taxon>
        <taxon>Nematoda</taxon>
        <taxon>Chromadorea</taxon>
        <taxon>Rhabditida</taxon>
        <taxon>Tylenchina</taxon>
        <taxon>Panagrolaimomorpha</taxon>
        <taxon>Panagrolaimoidea</taxon>
        <taxon>Panagrolaimidae</taxon>
        <taxon>Panagrolaimus</taxon>
    </lineage>
</organism>
<evidence type="ECO:0000313" key="3">
    <source>
        <dbReference type="WBParaSite" id="PDA_v2.g18333.t1"/>
    </source>
</evidence>
<feature type="signal peptide" evidence="1">
    <location>
        <begin position="1"/>
        <end position="22"/>
    </location>
</feature>
<keyword evidence="2" id="KW-1185">Reference proteome</keyword>
<keyword evidence="1" id="KW-0732">Signal</keyword>
<dbReference type="AlphaFoldDB" id="A0A914PU03"/>
<name>A0A914PU03_9BILA</name>
<reference evidence="3" key="1">
    <citation type="submission" date="2022-11" db="UniProtKB">
        <authorList>
            <consortium name="WormBaseParasite"/>
        </authorList>
    </citation>
    <scope>IDENTIFICATION</scope>
</reference>
<dbReference type="WBParaSite" id="PDA_v2.g18333.t1">
    <property type="protein sequence ID" value="PDA_v2.g18333.t1"/>
    <property type="gene ID" value="PDA_v2.g18333"/>
</dbReference>
<accession>A0A914PU03</accession>